<dbReference type="EMBL" id="WJJP01000615">
    <property type="protein sequence ID" value="MBD3326669.1"/>
    <property type="molecule type" value="Genomic_DNA"/>
</dbReference>
<dbReference type="GO" id="GO:0051604">
    <property type="term" value="P:protein maturation"/>
    <property type="evidence" value="ECO:0007669"/>
    <property type="project" value="InterPro"/>
</dbReference>
<feature type="binding site" evidence="5">
    <location>
        <position position="2"/>
    </location>
    <ligand>
        <name>Ni(2+)</name>
        <dbReference type="ChEBI" id="CHEBI:49786"/>
    </ligand>
</feature>
<evidence type="ECO:0000256" key="1">
    <source>
        <dbReference type="ARBA" id="ARBA00010748"/>
    </source>
</evidence>
<evidence type="ECO:0000256" key="5">
    <source>
        <dbReference type="HAMAP-Rule" id="MF_00213"/>
    </source>
</evidence>
<dbReference type="PIRSF" id="PIRSF004761">
    <property type="entry name" value="Hydrgn_mat_HypA"/>
    <property type="match status" value="1"/>
</dbReference>
<accession>A0A9D5Q790</accession>
<dbReference type="Gene3D" id="3.30.2320.80">
    <property type="match status" value="1"/>
</dbReference>
<feature type="binding site" evidence="5">
    <location>
        <position position="76"/>
    </location>
    <ligand>
        <name>Zn(2+)</name>
        <dbReference type="ChEBI" id="CHEBI:29105"/>
    </ligand>
</feature>
<proteinExistence type="inferred from homology"/>
<sequence>MHELGIITDIFTILDDVAEANQLVKINTVNLKLGRLQQIVPEMLHFAFDTVAQGTKAEGAALEVEYIPIRMMCQECGQEFVVEDQIYLCPACSGTRLTMLTGMEIILESVEGDQHESETE</sequence>
<organism evidence="6 7">
    <name type="scientific">candidate division KSB3 bacterium</name>
    <dbReference type="NCBI Taxonomy" id="2044937"/>
    <lineage>
        <taxon>Bacteria</taxon>
        <taxon>candidate division KSB3</taxon>
    </lineage>
</organism>
<feature type="binding site" evidence="5">
    <location>
        <position position="73"/>
    </location>
    <ligand>
        <name>Zn(2+)</name>
        <dbReference type="ChEBI" id="CHEBI:29105"/>
    </ligand>
</feature>
<evidence type="ECO:0000313" key="6">
    <source>
        <dbReference type="EMBL" id="MBD3326669.1"/>
    </source>
</evidence>
<gene>
    <name evidence="5 6" type="primary">hypA</name>
    <name evidence="6" type="ORF">GF339_18945</name>
</gene>
<feature type="binding site" evidence="5">
    <location>
        <position position="92"/>
    </location>
    <ligand>
        <name>Zn(2+)</name>
        <dbReference type="ChEBI" id="CHEBI:29105"/>
    </ligand>
</feature>
<name>A0A9D5Q790_9BACT</name>
<comment type="similarity">
    <text evidence="1 5">Belongs to the HypA/HybF family.</text>
</comment>
<feature type="binding site" evidence="5">
    <location>
        <position position="89"/>
    </location>
    <ligand>
        <name>Zn(2+)</name>
        <dbReference type="ChEBI" id="CHEBI:29105"/>
    </ligand>
</feature>
<evidence type="ECO:0000256" key="2">
    <source>
        <dbReference type="ARBA" id="ARBA00022596"/>
    </source>
</evidence>
<dbReference type="PANTHER" id="PTHR34535:SF3">
    <property type="entry name" value="HYDROGENASE MATURATION FACTOR HYPA"/>
    <property type="match status" value="1"/>
</dbReference>
<dbReference type="InterPro" id="IPR000688">
    <property type="entry name" value="HypA/HybF"/>
</dbReference>
<keyword evidence="2 5" id="KW-0533">Nickel</keyword>
<dbReference type="InterPro" id="IPR020538">
    <property type="entry name" value="Hydgase_Ni_incorp_HypA/HybF_CS"/>
</dbReference>
<dbReference type="Pfam" id="PF01155">
    <property type="entry name" value="HypA"/>
    <property type="match status" value="1"/>
</dbReference>
<evidence type="ECO:0000313" key="7">
    <source>
        <dbReference type="Proteomes" id="UP000649604"/>
    </source>
</evidence>
<keyword evidence="4 5" id="KW-0862">Zinc</keyword>
<evidence type="ECO:0000256" key="4">
    <source>
        <dbReference type="ARBA" id="ARBA00022833"/>
    </source>
</evidence>
<reference evidence="6" key="1">
    <citation type="submission" date="2019-11" db="EMBL/GenBank/DDBJ databases">
        <title>Microbial mats filling the niche in hypersaline microbial mats.</title>
        <authorList>
            <person name="Wong H.L."/>
            <person name="Macleod F.I."/>
            <person name="White R.A. III"/>
            <person name="Burns B.P."/>
        </authorList>
    </citation>
    <scope>NUCLEOTIDE SEQUENCE</scope>
    <source>
        <strain evidence="6">Rbin_158</strain>
    </source>
</reference>
<comment type="function">
    <text evidence="5">Involved in the maturation of [NiFe] hydrogenases. Required for nickel insertion into the metal center of the hydrogenase.</text>
</comment>
<dbReference type="PANTHER" id="PTHR34535">
    <property type="entry name" value="HYDROGENASE MATURATION FACTOR HYPA"/>
    <property type="match status" value="1"/>
</dbReference>
<comment type="caution">
    <text evidence="6">The sequence shown here is derived from an EMBL/GenBank/DDBJ whole genome shotgun (WGS) entry which is preliminary data.</text>
</comment>
<dbReference type="HAMAP" id="MF_00213">
    <property type="entry name" value="HypA_HybF"/>
    <property type="match status" value="1"/>
</dbReference>
<dbReference type="GO" id="GO:0008270">
    <property type="term" value="F:zinc ion binding"/>
    <property type="evidence" value="ECO:0007669"/>
    <property type="project" value="UniProtKB-UniRule"/>
</dbReference>
<dbReference type="AlphaFoldDB" id="A0A9D5Q790"/>
<protein>
    <recommendedName>
        <fullName evidence="5">Hydrogenase maturation factor HypA</fullName>
    </recommendedName>
</protein>
<evidence type="ECO:0000256" key="3">
    <source>
        <dbReference type="ARBA" id="ARBA00022723"/>
    </source>
</evidence>
<keyword evidence="3 5" id="KW-0479">Metal-binding</keyword>
<dbReference type="Proteomes" id="UP000649604">
    <property type="component" value="Unassembled WGS sequence"/>
</dbReference>
<dbReference type="PROSITE" id="PS01249">
    <property type="entry name" value="HYPA"/>
    <property type="match status" value="1"/>
</dbReference>
<dbReference type="GO" id="GO:0016151">
    <property type="term" value="F:nickel cation binding"/>
    <property type="evidence" value="ECO:0007669"/>
    <property type="project" value="UniProtKB-UniRule"/>
</dbReference>
<dbReference type="NCBIfam" id="TIGR00100">
    <property type="entry name" value="hypA"/>
    <property type="match status" value="1"/>
</dbReference>